<keyword evidence="3" id="KW-0804">Transcription</keyword>
<dbReference type="Proteomes" id="UP000051836">
    <property type="component" value="Unassembled WGS sequence"/>
</dbReference>
<dbReference type="GO" id="GO:0005634">
    <property type="term" value="C:nucleus"/>
    <property type="evidence" value="ECO:0007669"/>
    <property type="project" value="TreeGrafter"/>
</dbReference>
<proteinExistence type="predicted"/>
<evidence type="ECO:0000256" key="2">
    <source>
        <dbReference type="ARBA" id="ARBA00023125"/>
    </source>
</evidence>
<dbReference type="PANTHER" id="PTHR45996:SF4">
    <property type="entry name" value="CYCLIC AMP-RESPONSIVE ELEMENT-BINDING PROTEIN 3"/>
    <property type="match status" value="1"/>
</dbReference>
<dbReference type="OrthoDB" id="674948at2759"/>
<dbReference type="InterPro" id="IPR051381">
    <property type="entry name" value="CREB_ATF_subfamily"/>
</dbReference>
<evidence type="ECO:0000313" key="7">
    <source>
        <dbReference type="Proteomes" id="UP000051836"/>
    </source>
</evidence>
<dbReference type="AlphaFoldDB" id="A0A0Q3Q3V0"/>
<sequence>MSSPDELALLEDDDLFEFLLKEGWFMPDTSVRDSVLLEDWGLPEPEPLDKDMDDFITTILNPFQNWAGTLQDCLPADGDISIPEDQLQLLSFVNEFGFNEFGFSDFSFSDFAGIDFAGIDFAGSDFAGSEAAGGEVTGSEVAGSEAAGGEVAGSKVAGTDPASDSQNLEVVQVDHNYPIHWDWSLLQKIASELADMAEGNMSIDVNNWPSVEGTSMALVPTSGFPVPAPVDAIPQAESAITIQASFPELGLTEEQKQLLMAEDFTYLPLTQVKDQLMKKVRRKSRNRRSTQNTYCRNKKNMNNLENKSLFGQFRKLQACVNPYSNRTAVAKACMTAILSFGVFFSPNACMIESIKAKLDLEGAMHDGRKLSDLTFTLQFKARVCDAAAVTRSPQPGTKHYYSS</sequence>
<dbReference type="PANTHER" id="PTHR45996">
    <property type="entry name" value="AGAP001464-PB"/>
    <property type="match status" value="1"/>
</dbReference>
<dbReference type="EMBL" id="LMAW01001670">
    <property type="protein sequence ID" value="KQK82884.1"/>
    <property type="molecule type" value="Genomic_DNA"/>
</dbReference>
<evidence type="ECO:0000256" key="5">
    <source>
        <dbReference type="SAM" id="MobiDB-lite"/>
    </source>
</evidence>
<keyword evidence="7" id="KW-1185">Reference proteome</keyword>
<feature type="compositionally biased region" description="Low complexity" evidence="5">
    <location>
        <begin position="138"/>
        <end position="158"/>
    </location>
</feature>
<dbReference type="STRING" id="12930.A0A0Q3Q3V0"/>
<comment type="caution">
    <text evidence="6">The sequence shown here is derived from an EMBL/GenBank/DDBJ whole genome shotgun (WGS) entry which is preliminary data.</text>
</comment>
<name>A0A0Q3Q3V0_AMAAE</name>
<protein>
    <submittedName>
        <fullName evidence="6">Cyclic AMP-responsive element-binding protein 3-like protein 4</fullName>
    </submittedName>
</protein>
<dbReference type="GO" id="GO:0000978">
    <property type="term" value="F:RNA polymerase II cis-regulatory region sequence-specific DNA binding"/>
    <property type="evidence" value="ECO:0007669"/>
    <property type="project" value="TreeGrafter"/>
</dbReference>
<evidence type="ECO:0000256" key="1">
    <source>
        <dbReference type="ARBA" id="ARBA00023015"/>
    </source>
</evidence>
<evidence type="ECO:0000256" key="3">
    <source>
        <dbReference type="ARBA" id="ARBA00023163"/>
    </source>
</evidence>
<feature type="region of interest" description="Disordered" evidence="5">
    <location>
        <begin position="132"/>
        <end position="163"/>
    </location>
</feature>
<keyword evidence="2" id="KW-0238">DNA-binding</keyword>
<keyword evidence="4" id="KW-0539">Nucleus</keyword>
<accession>A0A0Q3Q3V0</accession>
<organism evidence="6 7">
    <name type="scientific">Amazona aestiva</name>
    <name type="common">Blue-fronted Amazon parrot</name>
    <dbReference type="NCBI Taxonomy" id="12930"/>
    <lineage>
        <taxon>Eukaryota</taxon>
        <taxon>Metazoa</taxon>
        <taxon>Chordata</taxon>
        <taxon>Craniata</taxon>
        <taxon>Vertebrata</taxon>
        <taxon>Euteleostomi</taxon>
        <taxon>Archelosauria</taxon>
        <taxon>Archosauria</taxon>
        <taxon>Dinosauria</taxon>
        <taxon>Saurischia</taxon>
        <taxon>Theropoda</taxon>
        <taxon>Coelurosauria</taxon>
        <taxon>Aves</taxon>
        <taxon>Neognathae</taxon>
        <taxon>Neoaves</taxon>
        <taxon>Telluraves</taxon>
        <taxon>Australaves</taxon>
        <taxon>Psittaciformes</taxon>
        <taxon>Psittacidae</taxon>
        <taxon>Amazona</taxon>
    </lineage>
</organism>
<gene>
    <name evidence="6" type="ORF">AAES_64567</name>
</gene>
<keyword evidence="1" id="KW-0805">Transcription regulation</keyword>
<dbReference type="GO" id="GO:0000981">
    <property type="term" value="F:DNA-binding transcription factor activity, RNA polymerase II-specific"/>
    <property type="evidence" value="ECO:0007669"/>
    <property type="project" value="TreeGrafter"/>
</dbReference>
<evidence type="ECO:0000256" key="4">
    <source>
        <dbReference type="ARBA" id="ARBA00023242"/>
    </source>
</evidence>
<reference evidence="6 7" key="1">
    <citation type="submission" date="2015-10" db="EMBL/GenBank/DDBJ databases">
        <authorList>
            <person name="Gilbert D.G."/>
        </authorList>
    </citation>
    <scope>NUCLEOTIDE SEQUENCE [LARGE SCALE GENOMIC DNA]</scope>
    <source>
        <strain evidence="6">FVVF132</strain>
    </source>
</reference>
<evidence type="ECO:0000313" key="6">
    <source>
        <dbReference type="EMBL" id="KQK82884.1"/>
    </source>
</evidence>